<gene>
    <name evidence="1" type="ORF">RM877_08905</name>
</gene>
<dbReference type="InterPro" id="IPR045592">
    <property type="entry name" value="DUF6461"/>
</dbReference>
<evidence type="ECO:0000313" key="1">
    <source>
        <dbReference type="EMBL" id="MDT0434798.1"/>
    </source>
</evidence>
<evidence type="ECO:0000313" key="2">
    <source>
        <dbReference type="Proteomes" id="UP001183535"/>
    </source>
</evidence>
<accession>A0ABD5EJE5</accession>
<reference evidence="2" key="1">
    <citation type="submission" date="2023-07" db="EMBL/GenBank/DDBJ databases">
        <title>30 novel species of actinomycetes from the DSMZ collection.</title>
        <authorList>
            <person name="Nouioui I."/>
        </authorList>
    </citation>
    <scope>NUCLEOTIDE SEQUENCE [LARGE SCALE GENOMIC DNA]</scope>
    <source>
        <strain evidence="2">DSM 41981</strain>
    </source>
</reference>
<dbReference type="Pfam" id="PF20062">
    <property type="entry name" value="DUF6461"/>
    <property type="match status" value="1"/>
</dbReference>
<comment type="caution">
    <text evidence="1">The sequence shown here is derived from an EMBL/GenBank/DDBJ whole genome shotgun (WGS) entry which is preliminary data.</text>
</comment>
<dbReference type="Proteomes" id="UP001183535">
    <property type="component" value="Unassembled WGS sequence"/>
</dbReference>
<proteinExistence type="predicted"/>
<dbReference type="EMBL" id="JAVRES010000002">
    <property type="protein sequence ID" value="MDT0434798.1"/>
    <property type="molecule type" value="Genomic_DNA"/>
</dbReference>
<dbReference type="AlphaFoldDB" id="A0ABD5EJE5"/>
<sequence length="213" mass="22510">MPTPGFPPHTLDSEGLPVWISALAAEDPHHALHVVRGLEPAEALEMLGAKPRLFQARELPAEPREWSVLPEPAPGLEPGAGATLLAGRVGAWTFVYDGAGFTDRDATAELSADGRTAAVSMFSINADASLTYAVDGAEVTTVDVDDLDPAQDVPGLPDELRAAFEAAGVVEHDYLDPGDPDYDICMRAVCALAGLFLTVEELRQVPLLVTPFG</sequence>
<name>A0ABD5EJE5_9ACTN</name>
<protein>
    <submittedName>
        <fullName evidence="1">DUF6461 domain-containing protein</fullName>
    </submittedName>
</protein>
<keyword evidence="2" id="KW-1185">Reference proteome</keyword>
<organism evidence="1 2">
    <name type="scientific">Streptomyces doudnae</name>
    <dbReference type="NCBI Taxonomy" id="3075536"/>
    <lineage>
        <taxon>Bacteria</taxon>
        <taxon>Bacillati</taxon>
        <taxon>Actinomycetota</taxon>
        <taxon>Actinomycetes</taxon>
        <taxon>Kitasatosporales</taxon>
        <taxon>Streptomycetaceae</taxon>
        <taxon>Streptomyces</taxon>
    </lineage>
</organism>
<dbReference type="RefSeq" id="WP_093835942.1">
    <property type="nucleotide sequence ID" value="NZ_JAVRES010000002.1"/>
</dbReference>